<proteinExistence type="predicted"/>
<name>A0A8T0H400_CERPU</name>
<dbReference type="InterPro" id="IPR051358">
    <property type="entry name" value="TF_AMS/ICE1/BHLH6-like"/>
</dbReference>
<feature type="region of interest" description="Disordered" evidence="3">
    <location>
        <begin position="125"/>
        <end position="160"/>
    </location>
</feature>
<evidence type="ECO:0000256" key="2">
    <source>
        <dbReference type="ARBA" id="ARBA00023242"/>
    </source>
</evidence>
<gene>
    <name evidence="5" type="ORF">KC19_8G160200</name>
</gene>
<sequence>MALSVEMVREWSDVVGYCENEVDYESGLTDTESGGEEEEEEEYAFAYAPVAYERTVVARRSTKRTYGVFLEREVEPVRRKRSRVDEQLELLRDAIPNLCTNEKSEILVGAYEYIERLQRQVQELQSELDAEGGDSDDDDDVSSCEDSLSGEEERSVDSNAGLEASCPECCGDSFPTVEVVRTEEGLKIHIQCEKRPRVLADIMELLESSGMNVEQVSIVYQDDSQFVFDCVGSELDGKGIAADSRHVEACLRSLIADERDIASPE</sequence>
<organism evidence="5 6">
    <name type="scientific">Ceratodon purpureus</name>
    <name type="common">Fire moss</name>
    <name type="synonym">Dicranum purpureum</name>
    <dbReference type="NCBI Taxonomy" id="3225"/>
    <lineage>
        <taxon>Eukaryota</taxon>
        <taxon>Viridiplantae</taxon>
        <taxon>Streptophyta</taxon>
        <taxon>Embryophyta</taxon>
        <taxon>Bryophyta</taxon>
        <taxon>Bryophytina</taxon>
        <taxon>Bryopsida</taxon>
        <taxon>Dicranidae</taxon>
        <taxon>Pseudoditrichales</taxon>
        <taxon>Ditrichaceae</taxon>
        <taxon>Ceratodon</taxon>
    </lineage>
</organism>
<comment type="caution">
    <text evidence="5">The sequence shown here is derived from an EMBL/GenBank/DDBJ whole genome shotgun (WGS) entry which is preliminary data.</text>
</comment>
<dbReference type="PANTHER" id="PTHR31945">
    <property type="entry name" value="TRANSCRIPTION FACTOR SCREAM2-RELATED"/>
    <property type="match status" value="1"/>
</dbReference>
<feature type="domain" description="Plant bHLH transcription factor ACT-like" evidence="4">
    <location>
        <begin position="177"/>
        <end position="248"/>
    </location>
</feature>
<dbReference type="AlphaFoldDB" id="A0A8T0H400"/>
<dbReference type="GO" id="GO:0003700">
    <property type="term" value="F:DNA-binding transcription factor activity"/>
    <property type="evidence" value="ECO:0007669"/>
    <property type="project" value="TreeGrafter"/>
</dbReference>
<protein>
    <recommendedName>
        <fullName evidence="4">Plant bHLH transcription factor ACT-like domain-containing protein</fullName>
    </recommendedName>
</protein>
<evidence type="ECO:0000313" key="5">
    <source>
        <dbReference type="EMBL" id="KAG0565059.1"/>
    </source>
</evidence>
<keyword evidence="6" id="KW-1185">Reference proteome</keyword>
<dbReference type="Proteomes" id="UP000822688">
    <property type="component" value="Chromosome 8"/>
</dbReference>
<dbReference type="GO" id="GO:0043565">
    <property type="term" value="F:sequence-specific DNA binding"/>
    <property type="evidence" value="ECO:0007669"/>
    <property type="project" value="TreeGrafter"/>
</dbReference>
<evidence type="ECO:0000313" key="6">
    <source>
        <dbReference type="Proteomes" id="UP000822688"/>
    </source>
</evidence>
<evidence type="ECO:0000259" key="4">
    <source>
        <dbReference type="Pfam" id="PF22754"/>
    </source>
</evidence>
<dbReference type="GO" id="GO:0005634">
    <property type="term" value="C:nucleus"/>
    <property type="evidence" value="ECO:0007669"/>
    <property type="project" value="UniProtKB-SubCell"/>
</dbReference>
<dbReference type="GO" id="GO:0046983">
    <property type="term" value="F:protein dimerization activity"/>
    <property type="evidence" value="ECO:0007669"/>
    <property type="project" value="InterPro"/>
</dbReference>
<reference evidence="5" key="1">
    <citation type="submission" date="2020-06" db="EMBL/GenBank/DDBJ databases">
        <title>WGS assembly of Ceratodon purpureus strain R40.</title>
        <authorList>
            <person name="Carey S.B."/>
            <person name="Jenkins J."/>
            <person name="Shu S."/>
            <person name="Lovell J.T."/>
            <person name="Sreedasyam A."/>
            <person name="Maumus F."/>
            <person name="Tiley G.P."/>
            <person name="Fernandez-Pozo N."/>
            <person name="Barry K."/>
            <person name="Chen C."/>
            <person name="Wang M."/>
            <person name="Lipzen A."/>
            <person name="Daum C."/>
            <person name="Saski C.A."/>
            <person name="Payton A.C."/>
            <person name="Mcbreen J.C."/>
            <person name="Conrad R.E."/>
            <person name="Kollar L.M."/>
            <person name="Olsson S."/>
            <person name="Huttunen S."/>
            <person name="Landis J.B."/>
            <person name="Wickett N.J."/>
            <person name="Johnson M.G."/>
            <person name="Rensing S.A."/>
            <person name="Grimwood J."/>
            <person name="Schmutz J."/>
            <person name="Mcdaniel S.F."/>
        </authorList>
    </citation>
    <scope>NUCLEOTIDE SEQUENCE</scope>
    <source>
        <strain evidence="5">R40</strain>
    </source>
</reference>
<evidence type="ECO:0000256" key="1">
    <source>
        <dbReference type="ARBA" id="ARBA00004123"/>
    </source>
</evidence>
<accession>A0A8T0H400</accession>
<feature type="compositionally biased region" description="Acidic residues" evidence="3">
    <location>
        <begin position="126"/>
        <end position="143"/>
    </location>
</feature>
<dbReference type="InterPro" id="IPR036638">
    <property type="entry name" value="HLH_DNA-bd_sf"/>
</dbReference>
<keyword evidence="2" id="KW-0539">Nucleus</keyword>
<dbReference type="EMBL" id="CM026429">
    <property type="protein sequence ID" value="KAG0565059.1"/>
    <property type="molecule type" value="Genomic_DNA"/>
</dbReference>
<dbReference type="PANTHER" id="PTHR31945:SF11">
    <property type="entry name" value="TRANSCRIPTION FACTOR ABORTED MICROSPORES"/>
    <property type="match status" value="1"/>
</dbReference>
<dbReference type="SUPFAM" id="SSF47459">
    <property type="entry name" value="HLH, helix-loop-helix DNA-binding domain"/>
    <property type="match status" value="1"/>
</dbReference>
<comment type="subcellular location">
    <subcellularLocation>
        <location evidence="1">Nucleus</location>
    </subcellularLocation>
</comment>
<dbReference type="InterPro" id="IPR054502">
    <property type="entry name" value="bHLH-TF_ACT-like_plant"/>
</dbReference>
<dbReference type="Pfam" id="PF22754">
    <property type="entry name" value="bHLH-TF_ACT-like_plant"/>
    <property type="match status" value="1"/>
</dbReference>
<dbReference type="Gene3D" id="4.10.280.10">
    <property type="entry name" value="Helix-loop-helix DNA-binding domain"/>
    <property type="match status" value="1"/>
</dbReference>
<evidence type="ECO:0000256" key="3">
    <source>
        <dbReference type="SAM" id="MobiDB-lite"/>
    </source>
</evidence>